<protein>
    <submittedName>
        <fullName evidence="2">Uncharacterized conserved protein</fullName>
    </submittedName>
</protein>
<comment type="similarity">
    <text evidence="1">Belongs to the UPF0047 family.</text>
</comment>
<accession>A0A1C6JVH0</accession>
<dbReference type="AlphaFoldDB" id="A0A1C6JVH0"/>
<dbReference type="InterPro" id="IPR001602">
    <property type="entry name" value="UPF0047_YjbQ-like"/>
</dbReference>
<dbReference type="InterPro" id="IPR035917">
    <property type="entry name" value="YjbQ-like_sf"/>
</dbReference>
<gene>
    <name evidence="2" type="ORF">SAMEA3545359_02308</name>
</gene>
<dbReference type="Pfam" id="PF01894">
    <property type="entry name" value="YjbQ"/>
    <property type="match status" value="1"/>
</dbReference>
<dbReference type="PIRSF" id="PIRSF004681">
    <property type="entry name" value="UCP004681"/>
    <property type="match status" value="1"/>
</dbReference>
<dbReference type="PANTHER" id="PTHR30615:SF8">
    <property type="entry name" value="UPF0047 PROTEIN C4A8.02C"/>
    <property type="match status" value="1"/>
</dbReference>
<evidence type="ECO:0000256" key="1">
    <source>
        <dbReference type="ARBA" id="ARBA00005534"/>
    </source>
</evidence>
<reference evidence="2" key="1">
    <citation type="submission" date="2015-09" db="EMBL/GenBank/DDBJ databases">
        <authorList>
            <consortium name="Pathogen Informatics"/>
        </authorList>
    </citation>
    <scope>NUCLEOTIDE SEQUENCE</scope>
    <source>
        <strain evidence="2">2789STDY5834896</strain>
    </source>
</reference>
<proteinExistence type="inferred from homology"/>
<sequence>MGRPMVVRNLQTKKDDIVNITPEIKAIVAESGVQEGIVVVHISHTTAALLCTSHWDVKGHIEIMQELDRLVPTRVNMLHQDSPSDASGHVKSAIVGVSVTVPISGGEMVLSHSQGIFFAEFDGPRHRSYDVKVIDC</sequence>
<dbReference type="Gene3D" id="2.60.120.460">
    <property type="entry name" value="YjbQ-like"/>
    <property type="match status" value="1"/>
</dbReference>
<dbReference type="NCBIfam" id="TIGR00149">
    <property type="entry name" value="TIGR00149_YjbQ"/>
    <property type="match status" value="1"/>
</dbReference>
<organism evidence="2">
    <name type="scientific">uncultured Anaerotruncus sp</name>
    <dbReference type="NCBI Taxonomy" id="905011"/>
    <lineage>
        <taxon>Bacteria</taxon>
        <taxon>Bacillati</taxon>
        <taxon>Bacillota</taxon>
        <taxon>Clostridia</taxon>
        <taxon>Eubacteriales</taxon>
        <taxon>Oscillospiraceae</taxon>
        <taxon>Anaerotruncus</taxon>
        <taxon>environmental samples</taxon>
    </lineage>
</organism>
<name>A0A1C6JVH0_9FIRM</name>
<dbReference type="EMBL" id="FMHG01000002">
    <property type="protein sequence ID" value="SCJ85941.1"/>
    <property type="molecule type" value="Genomic_DNA"/>
</dbReference>
<dbReference type="PANTHER" id="PTHR30615">
    <property type="entry name" value="UNCHARACTERIZED PROTEIN YJBQ-RELATED"/>
    <property type="match status" value="1"/>
</dbReference>
<evidence type="ECO:0000313" key="2">
    <source>
        <dbReference type="EMBL" id="SCJ85941.1"/>
    </source>
</evidence>
<dbReference type="SUPFAM" id="SSF111038">
    <property type="entry name" value="YjbQ-like"/>
    <property type="match status" value="1"/>
</dbReference>